<keyword evidence="2 7" id="KW-0813">Transport</keyword>
<keyword evidence="6 7" id="KW-0472">Membrane</keyword>
<feature type="transmembrane region" description="Helical" evidence="7">
    <location>
        <begin position="50"/>
        <end position="68"/>
    </location>
</feature>
<reference evidence="9 10" key="1">
    <citation type="submission" date="2013-01" db="EMBL/GenBank/DDBJ databases">
        <authorList>
            <person name="Fiebig A."/>
            <person name="Goeker M."/>
            <person name="Klenk H.-P.P."/>
        </authorList>
    </citation>
    <scope>NUCLEOTIDE SEQUENCE [LARGE SCALE GENOMIC DNA]</scope>
    <source>
        <strain evidence="9 10">DSM 17069</strain>
    </source>
</reference>
<evidence type="ECO:0000259" key="8">
    <source>
        <dbReference type="Pfam" id="PF04290"/>
    </source>
</evidence>
<organism evidence="9 10">
    <name type="scientific">Roseovarius mucosus DSM 17069</name>
    <dbReference type="NCBI Taxonomy" id="1288298"/>
    <lineage>
        <taxon>Bacteria</taxon>
        <taxon>Pseudomonadati</taxon>
        <taxon>Pseudomonadota</taxon>
        <taxon>Alphaproteobacteria</taxon>
        <taxon>Rhodobacterales</taxon>
        <taxon>Roseobacteraceae</taxon>
        <taxon>Roseovarius</taxon>
    </lineage>
</organism>
<evidence type="ECO:0000256" key="5">
    <source>
        <dbReference type="ARBA" id="ARBA00022989"/>
    </source>
</evidence>
<comment type="subcellular location">
    <subcellularLocation>
        <location evidence="7">Cell inner membrane</location>
        <topology evidence="7">Multi-pass membrane protein</topology>
    </subcellularLocation>
    <subcellularLocation>
        <location evidence="1">Cell membrane</location>
        <topology evidence="1">Multi-pass membrane protein</topology>
    </subcellularLocation>
</comment>
<feature type="domain" description="Tripartite ATP-independent periplasmic transporters DctQ component" evidence="8">
    <location>
        <begin position="49"/>
        <end position="149"/>
    </location>
</feature>
<gene>
    <name evidence="9" type="ORF">rosmuc_04065</name>
</gene>
<keyword evidence="4 7" id="KW-0812">Transmembrane</keyword>
<evidence type="ECO:0000256" key="7">
    <source>
        <dbReference type="RuleBase" id="RU369079"/>
    </source>
</evidence>
<feature type="transmembrane region" description="Helical" evidence="7">
    <location>
        <begin position="12"/>
        <end position="30"/>
    </location>
</feature>
<protein>
    <recommendedName>
        <fullName evidence="7">TRAP transporter small permease protein</fullName>
    </recommendedName>
</protein>
<keyword evidence="7" id="KW-0997">Cell inner membrane</keyword>
<dbReference type="EMBL" id="AONH01000025">
    <property type="protein sequence ID" value="KGM85956.1"/>
    <property type="molecule type" value="Genomic_DNA"/>
</dbReference>
<keyword evidence="5 7" id="KW-1133">Transmembrane helix</keyword>
<evidence type="ECO:0000256" key="3">
    <source>
        <dbReference type="ARBA" id="ARBA00022475"/>
    </source>
</evidence>
<evidence type="ECO:0000256" key="6">
    <source>
        <dbReference type="ARBA" id="ARBA00023136"/>
    </source>
</evidence>
<dbReference type="GO" id="GO:0005886">
    <property type="term" value="C:plasma membrane"/>
    <property type="evidence" value="ECO:0007669"/>
    <property type="project" value="UniProtKB-SubCell"/>
</dbReference>
<comment type="subunit">
    <text evidence="7">The complex comprises the extracytoplasmic solute receptor protein and the two transmembrane proteins.</text>
</comment>
<comment type="caution">
    <text evidence="9">The sequence shown here is derived from an EMBL/GenBank/DDBJ whole genome shotgun (WGS) entry which is preliminary data.</text>
</comment>
<evidence type="ECO:0000313" key="9">
    <source>
        <dbReference type="EMBL" id="KGM85956.1"/>
    </source>
</evidence>
<proteinExistence type="inferred from homology"/>
<evidence type="ECO:0000256" key="4">
    <source>
        <dbReference type="ARBA" id="ARBA00022692"/>
    </source>
</evidence>
<dbReference type="Pfam" id="PF04290">
    <property type="entry name" value="DctQ"/>
    <property type="match status" value="1"/>
</dbReference>
<evidence type="ECO:0000313" key="10">
    <source>
        <dbReference type="Proteomes" id="UP000030021"/>
    </source>
</evidence>
<dbReference type="AlphaFoldDB" id="A0A0A0HG63"/>
<evidence type="ECO:0000256" key="2">
    <source>
        <dbReference type="ARBA" id="ARBA00022448"/>
    </source>
</evidence>
<dbReference type="eggNOG" id="COG4665">
    <property type="taxonomic scope" value="Bacteria"/>
</dbReference>
<comment type="similarity">
    <text evidence="7">Belongs to the TRAP transporter small permease family.</text>
</comment>
<dbReference type="HOGENOM" id="CLU_086356_2_2_5"/>
<dbReference type="Proteomes" id="UP000030021">
    <property type="component" value="Unassembled WGS sequence"/>
</dbReference>
<feature type="transmembrane region" description="Helical" evidence="7">
    <location>
        <begin position="130"/>
        <end position="148"/>
    </location>
</feature>
<evidence type="ECO:0000256" key="1">
    <source>
        <dbReference type="ARBA" id="ARBA00004651"/>
    </source>
</evidence>
<accession>A0A0A0HG63</accession>
<comment type="function">
    <text evidence="7">Part of the tripartite ATP-independent periplasmic (TRAP) transport system.</text>
</comment>
<dbReference type="InterPro" id="IPR055348">
    <property type="entry name" value="DctQ"/>
</dbReference>
<feature type="transmembrane region" description="Helical" evidence="7">
    <location>
        <begin position="89"/>
        <end position="110"/>
    </location>
</feature>
<name>A0A0A0HG63_9RHOB</name>
<keyword evidence="3" id="KW-1003">Cell membrane</keyword>
<dbReference type="GO" id="GO:0022857">
    <property type="term" value="F:transmembrane transporter activity"/>
    <property type="evidence" value="ECO:0007669"/>
    <property type="project" value="UniProtKB-UniRule"/>
</dbReference>
<sequence length="173" mass="19287">MRFLDWIDRGIRGIGVVTAWLTVVSIAAYGALQMLDRKLQLGVSSYLPDLSTSLLFILIFLTFGYTYLRDGHVRVDVLRRHWSARRIAWIELIGGLFVLLPLAAILTYYGWDGLMRTTKYAETQLWAQRIAGVIGPILLALAGMIVALRNIAFLTGRRAQGAPEQASGLHNGE</sequence>
<dbReference type="PATRIC" id="fig|1288298.3.peg.4064"/>